<name>A0A285UL44_9BACL</name>
<reference evidence="2" key="1">
    <citation type="submission" date="2017-08" db="EMBL/GenBank/DDBJ databases">
        <authorList>
            <person name="Varghese N."/>
            <person name="Submissions S."/>
        </authorList>
    </citation>
    <scope>NUCLEOTIDE SEQUENCE [LARGE SCALE GENOMIC DNA]</scope>
    <source>
        <strain evidence="2">JC23</strain>
    </source>
</reference>
<protein>
    <recommendedName>
        <fullName evidence="3">HTH domain-containing protein</fullName>
    </recommendedName>
</protein>
<organism evidence="1 2">
    <name type="scientific">Ureibacillus acetophenoni</name>
    <dbReference type="NCBI Taxonomy" id="614649"/>
    <lineage>
        <taxon>Bacteria</taxon>
        <taxon>Bacillati</taxon>
        <taxon>Bacillota</taxon>
        <taxon>Bacilli</taxon>
        <taxon>Bacillales</taxon>
        <taxon>Caryophanaceae</taxon>
        <taxon>Ureibacillus</taxon>
    </lineage>
</organism>
<keyword evidence="2" id="KW-1185">Reference proteome</keyword>
<dbReference type="Proteomes" id="UP000219252">
    <property type="component" value="Unassembled WGS sequence"/>
</dbReference>
<sequence>MLKVGFIGPNWIEKMMKSSFSMFPNIEVIYRLSDDIYDAIPFTEEIMNEVDCILYSSRATYLLVNNNLNQAIKSYYLPLKGSGFYEALFYLVKDYQIEYISIDGLAKEYIQSVLDQINGIEYDIVEHLGILDEYEKIVQRHFEAVNGRSNIGIITSIKKVKDALDEKGLPVVWLKPTQQDIIVCIERILLSSSQRRQRENQMIYGKFIIEYTEKTVQTLNKKARIKYKLERALYHFVDEMYGYIIPVSEAEYHFIAYRGDFERITEGYKILNIFKEINQYQELRISLGVGFGMSIPVSVFHADLAVRQCKQHSSNIAFIVNEARKVIGPIIINIPTVYHLTDNEKEFQNKQIEKIKTYILKNNLSYFTSDEVAINLNVTKRTANRIISSWMDSDLIEVYGLEKVNGRGRPRQCYIFKGAIS</sequence>
<gene>
    <name evidence="1" type="ORF">SAMN05877842_10944</name>
</gene>
<evidence type="ECO:0000313" key="1">
    <source>
        <dbReference type="EMBL" id="SOC40961.1"/>
    </source>
</evidence>
<dbReference type="OrthoDB" id="4986073at2"/>
<evidence type="ECO:0000313" key="2">
    <source>
        <dbReference type="Proteomes" id="UP000219252"/>
    </source>
</evidence>
<proteinExistence type="predicted"/>
<evidence type="ECO:0008006" key="3">
    <source>
        <dbReference type="Google" id="ProtNLM"/>
    </source>
</evidence>
<dbReference type="RefSeq" id="WP_097149959.1">
    <property type="nucleotide sequence ID" value="NZ_OBQC01000009.1"/>
</dbReference>
<dbReference type="EMBL" id="OBQC01000009">
    <property type="protein sequence ID" value="SOC40961.1"/>
    <property type="molecule type" value="Genomic_DNA"/>
</dbReference>
<accession>A0A285UL44</accession>
<dbReference type="AlphaFoldDB" id="A0A285UL44"/>